<dbReference type="GO" id="GO:0005886">
    <property type="term" value="C:plasma membrane"/>
    <property type="evidence" value="ECO:0007669"/>
    <property type="project" value="UniProtKB-SubCell"/>
</dbReference>
<dbReference type="PANTHER" id="PTHR30329">
    <property type="entry name" value="STATOR ELEMENT OF FLAGELLAR MOTOR COMPLEX"/>
    <property type="match status" value="1"/>
</dbReference>
<dbReference type="RefSeq" id="WP_013780492.1">
    <property type="nucleotide sequence ID" value="NC_015520.1"/>
</dbReference>
<feature type="region of interest" description="Disordered" evidence="8">
    <location>
        <begin position="65"/>
        <end position="87"/>
    </location>
</feature>
<dbReference type="CDD" id="cd07185">
    <property type="entry name" value="OmpA_C-like"/>
    <property type="match status" value="1"/>
</dbReference>
<dbReference type="STRING" id="697281.Mahau_0864"/>
<evidence type="ECO:0000256" key="8">
    <source>
        <dbReference type="SAM" id="MobiDB-lite"/>
    </source>
</evidence>
<gene>
    <name evidence="10" type="ordered locus">Mahau_0864</name>
</gene>
<dbReference type="eggNOG" id="COG1360">
    <property type="taxonomic scope" value="Bacteria"/>
</dbReference>
<evidence type="ECO:0000259" key="9">
    <source>
        <dbReference type="PROSITE" id="PS51123"/>
    </source>
</evidence>
<organism evidence="10 11">
    <name type="scientific">Mahella australiensis (strain DSM 15567 / CIP 107919 / 50-1 BON)</name>
    <dbReference type="NCBI Taxonomy" id="697281"/>
    <lineage>
        <taxon>Bacteria</taxon>
        <taxon>Bacillati</taxon>
        <taxon>Bacillota</taxon>
        <taxon>Clostridia</taxon>
        <taxon>Thermoanaerobacterales</taxon>
        <taxon>Thermoanaerobacterales Family IV. Incertae Sedis</taxon>
        <taxon>Mahella</taxon>
    </lineage>
</organism>
<keyword evidence="6 7" id="KW-0472">Membrane</keyword>
<evidence type="ECO:0000256" key="5">
    <source>
        <dbReference type="ARBA" id="ARBA00022989"/>
    </source>
</evidence>
<dbReference type="PROSITE" id="PS51123">
    <property type="entry name" value="OMPA_2"/>
    <property type="match status" value="1"/>
</dbReference>
<evidence type="ECO:0000313" key="10">
    <source>
        <dbReference type="EMBL" id="AEE96062.1"/>
    </source>
</evidence>
<dbReference type="Pfam" id="PF13677">
    <property type="entry name" value="MotB_plug"/>
    <property type="match status" value="1"/>
</dbReference>
<dbReference type="Proteomes" id="UP000008457">
    <property type="component" value="Chromosome"/>
</dbReference>
<dbReference type="Gene3D" id="3.30.1330.60">
    <property type="entry name" value="OmpA-like domain"/>
    <property type="match status" value="1"/>
</dbReference>
<accession>F4A1U6</accession>
<dbReference type="InterPro" id="IPR025713">
    <property type="entry name" value="MotB-like_N_dom"/>
</dbReference>
<dbReference type="KEGG" id="mas:Mahau_0864"/>
<dbReference type="OrthoDB" id="9815217at2"/>
<dbReference type="InterPro" id="IPR050330">
    <property type="entry name" value="Bact_OuterMem_StrucFunc"/>
</dbReference>
<evidence type="ECO:0000256" key="7">
    <source>
        <dbReference type="PROSITE-ProRule" id="PRU00473"/>
    </source>
</evidence>
<keyword evidence="11" id="KW-1185">Reference proteome</keyword>
<keyword evidence="4" id="KW-0812">Transmembrane</keyword>
<dbReference type="Pfam" id="PF00691">
    <property type="entry name" value="OmpA"/>
    <property type="match status" value="1"/>
</dbReference>
<dbReference type="PANTHER" id="PTHR30329:SF21">
    <property type="entry name" value="LIPOPROTEIN YIAD-RELATED"/>
    <property type="match status" value="1"/>
</dbReference>
<proteinExistence type="inferred from homology"/>
<evidence type="ECO:0000313" key="11">
    <source>
        <dbReference type="Proteomes" id="UP000008457"/>
    </source>
</evidence>
<sequence length="251" mass="28280">MARKRNNDEENKSPSWLTTYGDMMSLLLIFFIFLFSFSNIDAQKFKAMVASLQASLGVLEGGRSMSSVPATGGDEGQDLEQRTNEPQDEFESLYEDMQRYIQQNNIAATVEMTENKMEILLRFKDNVLFESGKADIIPSALPVLNNIAGVLKTYKEQIGGVRIEGHTDNVPIHTVMFPSNWELSTARAVTVLRYFVERQHLPPEMLSAVGYGEYHPVATNDTIEGRAKNRRVDIVITRTWIPGEINSNTNP</sequence>
<feature type="domain" description="OmpA-like" evidence="9">
    <location>
        <begin position="116"/>
        <end position="240"/>
    </location>
</feature>
<keyword evidence="5" id="KW-1133">Transmembrane helix</keyword>
<comment type="similarity">
    <text evidence="2">Belongs to the MotB family.</text>
</comment>
<dbReference type="SUPFAM" id="SSF103088">
    <property type="entry name" value="OmpA-like"/>
    <property type="match status" value="1"/>
</dbReference>
<dbReference type="HOGENOM" id="CLU_016890_0_0_9"/>
<evidence type="ECO:0000256" key="2">
    <source>
        <dbReference type="ARBA" id="ARBA00008914"/>
    </source>
</evidence>
<dbReference type="AlphaFoldDB" id="F4A1U6"/>
<evidence type="ECO:0000256" key="4">
    <source>
        <dbReference type="ARBA" id="ARBA00022692"/>
    </source>
</evidence>
<reference evidence="11" key="1">
    <citation type="submission" date="2010-11" db="EMBL/GenBank/DDBJ databases">
        <title>The complete genome of Mahella australiensis DSM 15567.</title>
        <authorList>
            <consortium name="US DOE Joint Genome Institute (JGI-PGF)"/>
            <person name="Lucas S."/>
            <person name="Copeland A."/>
            <person name="Lapidus A."/>
            <person name="Bruce D."/>
            <person name="Goodwin L."/>
            <person name="Pitluck S."/>
            <person name="Kyrpides N."/>
            <person name="Mavromatis K."/>
            <person name="Pagani I."/>
            <person name="Ivanova N."/>
            <person name="Teshima H."/>
            <person name="Brettin T."/>
            <person name="Detter J.C."/>
            <person name="Han C."/>
            <person name="Tapia R."/>
            <person name="Land M."/>
            <person name="Hauser L."/>
            <person name="Markowitz V."/>
            <person name="Cheng J.-F."/>
            <person name="Hugenholtz P."/>
            <person name="Woyke T."/>
            <person name="Wu D."/>
            <person name="Spring S."/>
            <person name="Pukall R."/>
            <person name="Steenblock K."/>
            <person name="Schneider S."/>
            <person name="Klenk H.-P."/>
            <person name="Eisen J.A."/>
        </authorList>
    </citation>
    <scope>NUCLEOTIDE SEQUENCE [LARGE SCALE GENOMIC DNA]</scope>
    <source>
        <strain evidence="11">DSM 15567 / CIP 107919 / 50-1 BON</strain>
    </source>
</reference>
<keyword evidence="3" id="KW-1003">Cell membrane</keyword>
<evidence type="ECO:0000256" key="6">
    <source>
        <dbReference type="ARBA" id="ARBA00023136"/>
    </source>
</evidence>
<dbReference type="EMBL" id="CP002360">
    <property type="protein sequence ID" value="AEE96062.1"/>
    <property type="molecule type" value="Genomic_DNA"/>
</dbReference>
<dbReference type="InterPro" id="IPR006665">
    <property type="entry name" value="OmpA-like"/>
</dbReference>
<dbReference type="InterPro" id="IPR036737">
    <property type="entry name" value="OmpA-like_sf"/>
</dbReference>
<evidence type="ECO:0000256" key="1">
    <source>
        <dbReference type="ARBA" id="ARBA00004162"/>
    </source>
</evidence>
<reference evidence="10 11" key="2">
    <citation type="journal article" date="2011" name="Stand. Genomic Sci.">
        <title>Complete genome sequence of Mahella australiensis type strain (50-1 BON).</title>
        <authorList>
            <person name="Sikorski J."/>
            <person name="Teshima H."/>
            <person name="Nolan M."/>
            <person name="Lucas S."/>
            <person name="Hammon N."/>
            <person name="Deshpande S."/>
            <person name="Cheng J.F."/>
            <person name="Pitluck S."/>
            <person name="Liolios K."/>
            <person name="Pagani I."/>
            <person name="Ivanova N."/>
            <person name="Huntemann M."/>
            <person name="Mavromatis K."/>
            <person name="Ovchinikova G."/>
            <person name="Pati A."/>
            <person name="Tapia R."/>
            <person name="Han C."/>
            <person name="Goodwin L."/>
            <person name="Chen A."/>
            <person name="Palaniappan K."/>
            <person name="Land M."/>
            <person name="Hauser L."/>
            <person name="Ngatchou-Djao O.D."/>
            <person name="Rohde M."/>
            <person name="Pukall R."/>
            <person name="Spring S."/>
            <person name="Abt B."/>
            <person name="Goker M."/>
            <person name="Detter J.C."/>
            <person name="Woyke T."/>
            <person name="Bristow J."/>
            <person name="Markowitz V."/>
            <person name="Hugenholtz P."/>
            <person name="Eisen J.A."/>
            <person name="Kyrpides N.C."/>
            <person name="Klenk H.P."/>
            <person name="Lapidus A."/>
        </authorList>
    </citation>
    <scope>NUCLEOTIDE SEQUENCE [LARGE SCALE GENOMIC DNA]</scope>
    <source>
        <strain evidence="11">DSM 15567 / CIP 107919 / 50-1 BON</strain>
    </source>
</reference>
<comment type="subcellular location">
    <subcellularLocation>
        <location evidence="1">Cell membrane</location>
        <topology evidence="1">Single-pass membrane protein</topology>
    </subcellularLocation>
</comment>
<name>F4A1U6_MAHA5</name>
<protein>
    <submittedName>
        <fullName evidence="10">OmpA/MotB domain protein</fullName>
    </submittedName>
</protein>
<evidence type="ECO:0000256" key="3">
    <source>
        <dbReference type="ARBA" id="ARBA00022475"/>
    </source>
</evidence>